<reference evidence="1 2" key="1">
    <citation type="submission" date="2023-04" db="EMBL/GenBank/DDBJ databases">
        <title>Australian commercial rhizobial inoculants.</title>
        <authorList>
            <person name="Kohlmeier M.G."/>
            <person name="O'Hara G.W."/>
            <person name="Colombi E."/>
            <person name="Ramsay J.P."/>
            <person name="Terpolilli J."/>
        </authorList>
    </citation>
    <scope>NUCLEOTIDE SEQUENCE [LARGE SCALE GENOMIC DNA]</scope>
    <source>
        <strain evidence="1 2">CB627</strain>
    </source>
</reference>
<sequence>MQNSISITPLIEAAFLSAWQKYPVEHQAWTDLSWRLAGRVSVVPMSTSLQRAGNLDLVLRAMEDEFASSTSEPTMYAFHFQKMFSEAWLMSVYETIRALRQREDEVARAARSKDSDYTRYDISSTPSFVSIFRDLELLRMPIAKYEIAKDHQIKDPILFDMIAPSGDATGSYAYHPGDPARTHIVPSGLSARKSVTWLALDHAGPSEHSVERRDLADRLLRLKDEIEPAGIREARLAKEGDVSERRTLTTLDVSGTLPLRIEIKPLGSFHA</sequence>
<protein>
    <submittedName>
        <fullName evidence="1">Uncharacterized protein</fullName>
    </submittedName>
</protein>
<accession>A0ABY8JBY3</accession>
<organism evidence="1 2">
    <name type="scientific">Bradyrhizobium brasilense</name>
    <dbReference type="NCBI Taxonomy" id="1419277"/>
    <lineage>
        <taxon>Bacteria</taxon>
        <taxon>Pseudomonadati</taxon>
        <taxon>Pseudomonadota</taxon>
        <taxon>Alphaproteobacteria</taxon>
        <taxon>Hyphomicrobiales</taxon>
        <taxon>Nitrobacteraceae</taxon>
        <taxon>Bradyrhizobium</taxon>
    </lineage>
</organism>
<evidence type="ECO:0000313" key="2">
    <source>
        <dbReference type="Proteomes" id="UP001221546"/>
    </source>
</evidence>
<dbReference type="EMBL" id="CP121646">
    <property type="protein sequence ID" value="WFU62699.1"/>
    <property type="molecule type" value="Genomic_DNA"/>
</dbReference>
<gene>
    <name evidence="1" type="ORF">QA636_35510</name>
</gene>
<evidence type="ECO:0000313" key="1">
    <source>
        <dbReference type="EMBL" id="WFU62699.1"/>
    </source>
</evidence>
<dbReference type="Proteomes" id="UP001221546">
    <property type="component" value="Chromosome"/>
</dbReference>
<proteinExistence type="predicted"/>
<name>A0ABY8JBY3_9BRAD</name>
<dbReference type="RefSeq" id="WP_310885357.1">
    <property type="nucleotide sequence ID" value="NZ_CP121646.1"/>
</dbReference>
<keyword evidence="2" id="KW-1185">Reference proteome</keyword>